<keyword evidence="1" id="KW-0813">Transport</keyword>
<evidence type="ECO:0000259" key="2">
    <source>
        <dbReference type="Pfam" id="PF07715"/>
    </source>
</evidence>
<dbReference type="GO" id="GO:0009279">
    <property type="term" value="C:cell outer membrane"/>
    <property type="evidence" value="ECO:0007669"/>
    <property type="project" value="UniProtKB-SubCell"/>
</dbReference>
<dbReference type="SUPFAM" id="SSF49464">
    <property type="entry name" value="Carboxypeptidase regulatory domain-like"/>
    <property type="match status" value="1"/>
</dbReference>
<protein>
    <submittedName>
        <fullName evidence="3">TonB family protein</fullName>
    </submittedName>
</protein>
<keyword evidence="1" id="KW-0998">Cell outer membrane</keyword>
<dbReference type="PROSITE" id="PS52016">
    <property type="entry name" value="TONB_DEPENDENT_REC_3"/>
    <property type="match status" value="1"/>
</dbReference>
<evidence type="ECO:0000313" key="3">
    <source>
        <dbReference type="EMBL" id="GAL64214.1"/>
    </source>
</evidence>
<dbReference type="FunFam" id="2.170.130.10:FF:000003">
    <property type="entry name" value="SusC/RagA family TonB-linked outer membrane protein"/>
    <property type="match status" value="1"/>
</dbReference>
<accession>A0A090VLL0</accession>
<gene>
    <name evidence="3" type="ORF">JCM19300_2367</name>
</gene>
<comment type="similarity">
    <text evidence="1">Belongs to the TonB-dependent receptor family.</text>
</comment>
<evidence type="ECO:0000256" key="1">
    <source>
        <dbReference type="PROSITE-ProRule" id="PRU01360"/>
    </source>
</evidence>
<dbReference type="InterPro" id="IPR037066">
    <property type="entry name" value="Plug_dom_sf"/>
</dbReference>
<comment type="caution">
    <text evidence="3">The sequence shown here is derived from an EMBL/GenBank/DDBJ whole genome shotgun (WGS) entry which is preliminary data.</text>
</comment>
<dbReference type="NCBIfam" id="TIGR04057">
    <property type="entry name" value="SusC_RagA_signa"/>
    <property type="match status" value="1"/>
</dbReference>
<name>A0A090VLL0_9FLAO</name>
<dbReference type="AlphaFoldDB" id="A0A090VLL0"/>
<dbReference type="SUPFAM" id="SSF56935">
    <property type="entry name" value="Porins"/>
    <property type="match status" value="1"/>
</dbReference>
<keyword evidence="1" id="KW-0472">Membrane</keyword>
<dbReference type="RefSeq" id="WP_042505997.1">
    <property type="nucleotide sequence ID" value="NZ_BBNQ01000016.1"/>
</dbReference>
<dbReference type="InterPro" id="IPR023997">
    <property type="entry name" value="TonB-dep_OMP_SusC/RagA_CS"/>
</dbReference>
<evidence type="ECO:0000313" key="4">
    <source>
        <dbReference type="Proteomes" id="UP000029644"/>
    </source>
</evidence>
<comment type="subcellular location">
    <subcellularLocation>
        <location evidence="1">Cell outer membrane</location>
        <topology evidence="1">Multi-pass membrane protein</topology>
    </subcellularLocation>
</comment>
<dbReference type="InterPro" id="IPR008969">
    <property type="entry name" value="CarboxyPept-like_regulatory"/>
</dbReference>
<reference evidence="3 4" key="1">
    <citation type="journal article" date="2014" name="Genome Announc.">
        <title>Draft Genome Sequences of Marine Flavobacterium Algibacter lectus Strains SS8 and NR4.</title>
        <authorList>
            <person name="Takatani N."/>
            <person name="Nakanishi M."/>
            <person name="Meirelles P."/>
            <person name="Mino S."/>
            <person name="Suda W."/>
            <person name="Oshima K."/>
            <person name="Hattori M."/>
            <person name="Ohkuma M."/>
            <person name="Hosokawa M."/>
            <person name="Miyashita K."/>
            <person name="Thompson F.L."/>
            <person name="Niwa A."/>
            <person name="Sawabe T."/>
            <person name="Sawabe T."/>
        </authorList>
    </citation>
    <scope>NUCLEOTIDE SEQUENCE [LARGE SCALE GENOMIC DNA]</scope>
    <source>
        <strain evidence="3 4">JCM 19300</strain>
    </source>
</reference>
<proteinExistence type="inferred from homology"/>
<feature type="domain" description="TonB-dependent receptor plug" evidence="2">
    <location>
        <begin position="111"/>
        <end position="213"/>
    </location>
</feature>
<dbReference type="InterPro" id="IPR012910">
    <property type="entry name" value="Plug_dom"/>
</dbReference>
<dbReference type="Proteomes" id="UP000029644">
    <property type="component" value="Unassembled WGS sequence"/>
</dbReference>
<dbReference type="Gene3D" id="2.170.130.10">
    <property type="entry name" value="TonB-dependent receptor, plug domain"/>
    <property type="match status" value="1"/>
</dbReference>
<dbReference type="NCBIfam" id="TIGR04056">
    <property type="entry name" value="OMP_RagA_SusC"/>
    <property type="match status" value="1"/>
</dbReference>
<keyword evidence="1" id="KW-0812">Transmembrane</keyword>
<keyword evidence="1" id="KW-1134">Transmembrane beta strand</keyword>
<dbReference type="OrthoDB" id="9768177at2"/>
<dbReference type="Pfam" id="PF13715">
    <property type="entry name" value="CarbopepD_reg_2"/>
    <property type="match status" value="1"/>
</dbReference>
<dbReference type="InterPro" id="IPR023996">
    <property type="entry name" value="TonB-dep_OMP_SusC/RagA"/>
</dbReference>
<dbReference type="Gene3D" id="2.60.40.1120">
    <property type="entry name" value="Carboxypeptidase-like, regulatory domain"/>
    <property type="match status" value="1"/>
</dbReference>
<dbReference type="EMBL" id="BBNQ01000016">
    <property type="protein sequence ID" value="GAL64214.1"/>
    <property type="molecule type" value="Genomic_DNA"/>
</dbReference>
<dbReference type="Pfam" id="PF07715">
    <property type="entry name" value="Plug"/>
    <property type="match status" value="1"/>
</dbReference>
<dbReference type="InterPro" id="IPR039426">
    <property type="entry name" value="TonB-dep_rcpt-like"/>
</dbReference>
<sequence length="1030" mass="112866">MKEIKLFILLLSISWCSFSQEVIQGVVADDSGMPIPGINILEKGKANGAVTDFDGGYKITVDPNAVLVFSSIGFQTQEIKTTGKTTINVTMKEDIQSLSEIVVVGYGAQKKESVLGSISQIKGEELLDSGSSNVTNALSGASPGLVVVQGSGQPGADDGDIFIRGNANPLILVDGVEIVGGFANINPRDVENISTLKDGAATAVYGIRGANGVIIITTKRGKTGRPKVSYNSEFSVKSVLNEPDNVLDAFSAQSAFNTGILNDQAYTSGYASAVDLAHWRDGDLPYIYPNTDWFDVAIRDDYATSLNQTISVRGGSDFVKYYASAGYLTEGDITKTEKLFNYDPKFKFKRYTFRGNLDFTLTKTTRLNTSVSSRLEDKNQPGNGSDISFLGLYNSAPGGVVPVYPASVLEQYPDPFFPGLSEPRYGTGRNIYTGINASGTSQDNKTVFSIDLELEQDLDFITEGLKFTGKYNYISSYTTRSRIAYDATLDPRLDTYTLDRDGSWISAEGVEYERPLEFILGSETINDSQEISYQRAQLNYQRSFGKHSVTGLALASRNKRVSNTTFPFYNEDYVGRATYNYDSRYFFELSGSYNGDETFAEGYRFKLFPSYAVGINLAKEKFVKDNIPEINNFKIRYSYGETGSKAGLGSNRWQYLSFYDFYGEPGAANTEKRPNSRYYFGIDIDDPLLIVTESQIGNPVLTWATVAKQNIGVEFGFFDNKISGEVDFFKDSRTDLISIPGAIYPAFYGFSADLPFVNLGASESHGYEISLTYKNKTSGGLKYSATAFYGFNENRILKSALDGPGTTPYTSISGKPAGASALLQTDGYFQNIDEIVNYPTVSGTPGLGDYRYIDYNANGAITGTALDDQVRFDLPNAPKNSYSLKLSGSYKGWSLSALINGVEGHRGLVNSDLAFALPDGLATGLDEHLDYWTPTNTNAAYPALHAVTNPNLINDSTARIVDLDYIKLRSVNLGYNFDMSNSKTLSDLRVYLNGNNLLVISDLDYGDPEANNPGSYPILRRINLGINMTF</sequence>
<organism evidence="3 4">
    <name type="scientific">Algibacter lectus</name>
    <dbReference type="NCBI Taxonomy" id="221126"/>
    <lineage>
        <taxon>Bacteria</taxon>
        <taxon>Pseudomonadati</taxon>
        <taxon>Bacteroidota</taxon>
        <taxon>Flavobacteriia</taxon>
        <taxon>Flavobacteriales</taxon>
        <taxon>Flavobacteriaceae</taxon>
        <taxon>Algibacter</taxon>
    </lineage>
</organism>